<evidence type="ECO:0000259" key="17">
    <source>
        <dbReference type="SMART" id="SM00904"/>
    </source>
</evidence>
<dbReference type="UniPathway" id="UPA00276">
    <property type="reaction ID" value="UER00406"/>
</dbReference>
<comment type="pathway">
    <text evidence="2">Cofactor biosynthesis; FMN biosynthesis; FMN from riboflavin (ATP route): step 1/1.</text>
</comment>
<evidence type="ECO:0000256" key="13">
    <source>
        <dbReference type="ARBA" id="ARBA00029789"/>
    </source>
</evidence>
<dbReference type="GO" id="GO:0005739">
    <property type="term" value="C:mitochondrion"/>
    <property type="evidence" value="ECO:0007669"/>
    <property type="project" value="TreeGrafter"/>
</dbReference>
<comment type="caution">
    <text evidence="18">The sequence shown here is derived from an EMBL/GenBank/DDBJ whole genome shotgun (WGS) entry which is preliminary data.</text>
</comment>
<dbReference type="SUPFAM" id="SSF82114">
    <property type="entry name" value="Riboflavin kinase-like"/>
    <property type="match status" value="1"/>
</dbReference>
<comment type="function">
    <text evidence="15">Catalyzes the phosphorylation of riboflavin (vitamin B2) to form flavin-mononucleotide (FMN), hence rate-limiting enzyme in the synthesis of FAD. Essential for TNF-induced reactive oxygen species (ROS) production. Through its interaction with both TNFRSF1A and CYBA, physically and functionally couples TNFRSF1A to NADPH oxidase. TNF-activation of RFK may enhance the incorporation of FAD in NADPH oxidase, a critical step for the assembly and activation of NADPH oxidase.</text>
</comment>
<keyword evidence="10 18" id="KW-0418">Kinase</keyword>
<evidence type="ECO:0000256" key="15">
    <source>
        <dbReference type="ARBA" id="ARBA00054097"/>
    </source>
</evidence>
<evidence type="ECO:0000256" key="11">
    <source>
        <dbReference type="ARBA" id="ARBA00022833"/>
    </source>
</evidence>
<dbReference type="GO" id="GO:0009231">
    <property type="term" value="P:riboflavin biosynthetic process"/>
    <property type="evidence" value="ECO:0007669"/>
    <property type="project" value="InterPro"/>
</dbReference>
<dbReference type="GO" id="GO:0009398">
    <property type="term" value="P:FMN biosynthetic process"/>
    <property type="evidence" value="ECO:0007669"/>
    <property type="project" value="UniProtKB-UniPathway"/>
</dbReference>
<evidence type="ECO:0000256" key="4">
    <source>
        <dbReference type="ARBA" id="ARBA00017394"/>
    </source>
</evidence>
<keyword evidence="12" id="KW-0067">ATP-binding</keyword>
<evidence type="ECO:0000256" key="14">
    <source>
        <dbReference type="ARBA" id="ARBA00050912"/>
    </source>
</evidence>
<reference evidence="18 19" key="1">
    <citation type="journal article" date="2017" name="Nat. Ecol. Evol.">
        <title>Scallop genome provides insights into evolution of bilaterian karyotype and development.</title>
        <authorList>
            <person name="Wang S."/>
            <person name="Zhang J."/>
            <person name="Jiao W."/>
            <person name="Li J."/>
            <person name="Xun X."/>
            <person name="Sun Y."/>
            <person name="Guo X."/>
            <person name="Huan P."/>
            <person name="Dong B."/>
            <person name="Zhang L."/>
            <person name="Hu X."/>
            <person name="Sun X."/>
            <person name="Wang J."/>
            <person name="Zhao C."/>
            <person name="Wang Y."/>
            <person name="Wang D."/>
            <person name="Huang X."/>
            <person name="Wang R."/>
            <person name="Lv J."/>
            <person name="Li Y."/>
            <person name="Zhang Z."/>
            <person name="Liu B."/>
            <person name="Lu W."/>
            <person name="Hui Y."/>
            <person name="Liang J."/>
            <person name="Zhou Z."/>
            <person name="Hou R."/>
            <person name="Li X."/>
            <person name="Liu Y."/>
            <person name="Li H."/>
            <person name="Ning X."/>
            <person name="Lin Y."/>
            <person name="Zhao L."/>
            <person name="Xing Q."/>
            <person name="Dou J."/>
            <person name="Li Y."/>
            <person name="Mao J."/>
            <person name="Guo H."/>
            <person name="Dou H."/>
            <person name="Li T."/>
            <person name="Mu C."/>
            <person name="Jiang W."/>
            <person name="Fu Q."/>
            <person name="Fu X."/>
            <person name="Miao Y."/>
            <person name="Liu J."/>
            <person name="Yu Q."/>
            <person name="Li R."/>
            <person name="Liao H."/>
            <person name="Li X."/>
            <person name="Kong Y."/>
            <person name="Jiang Z."/>
            <person name="Chourrout D."/>
            <person name="Li R."/>
            <person name="Bao Z."/>
        </authorList>
    </citation>
    <scope>NUCLEOTIDE SEQUENCE [LARGE SCALE GENOMIC DNA]</scope>
    <source>
        <strain evidence="18 19">PY_sf001</strain>
    </source>
</reference>
<dbReference type="InterPro" id="IPR023465">
    <property type="entry name" value="Riboflavin_kinase_dom_sf"/>
</dbReference>
<evidence type="ECO:0000256" key="16">
    <source>
        <dbReference type="ARBA" id="ARBA00077632"/>
    </source>
</evidence>
<comment type="cofactor">
    <cofactor evidence="1">
        <name>Zn(2+)</name>
        <dbReference type="ChEBI" id="CHEBI:29105"/>
    </cofactor>
</comment>
<keyword evidence="9" id="KW-0547">Nucleotide-binding</keyword>
<dbReference type="PANTHER" id="PTHR22749">
    <property type="entry name" value="RIBOFLAVIN KINASE/FMN ADENYLYLTRANSFERASE"/>
    <property type="match status" value="1"/>
</dbReference>
<dbReference type="AlphaFoldDB" id="A0A210PJY5"/>
<dbReference type="OrthoDB" id="276388at2759"/>
<dbReference type="Gene3D" id="2.40.30.30">
    <property type="entry name" value="Riboflavin kinase-like"/>
    <property type="match status" value="1"/>
</dbReference>
<protein>
    <recommendedName>
        <fullName evidence="4">Riboflavin kinase</fullName>
        <ecNumber evidence="3">2.7.1.26</ecNumber>
    </recommendedName>
    <alternativeName>
        <fullName evidence="16">ATP:riboflavin 5'-phosphotransferase</fullName>
    </alternativeName>
    <alternativeName>
        <fullName evidence="13">Flavokinase</fullName>
    </alternativeName>
</protein>
<name>A0A210PJY5_MIZYE</name>
<evidence type="ECO:0000256" key="6">
    <source>
        <dbReference type="ARBA" id="ARBA00022643"/>
    </source>
</evidence>
<evidence type="ECO:0000313" key="19">
    <source>
        <dbReference type="Proteomes" id="UP000242188"/>
    </source>
</evidence>
<dbReference type="FunFam" id="2.40.30.30:FF:000002">
    <property type="entry name" value="Riboflavin kinase, putative"/>
    <property type="match status" value="1"/>
</dbReference>
<evidence type="ECO:0000256" key="5">
    <source>
        <dbReference type="ARBA" id="ARBA00022630"/>
    </source>
</evidence>
<dbReference type="GO" id="GO:0008531">
    <property type="term" value="F:riboflavin kinase activity"/>
    <property type="evidence" value="ECO:0007669"/>
    <property type="project" value="UniProtKB-EC"/>
</dbReference>
<evidence type="ECO:0000313" key="18">
    <source>
        <dbReference type="EMBL" id="OWF36726.1"/>
    </source>
</evidence>
<evidence type="ECO:0000256" key="10">
    <source>
        <dbReference type="ARBA" id="ARBA00022777"/>
    </source>
</evidence>
<feature type="domain" description="Riboflavin kinase" evidence="17">
    <location>
        <begin position="1"/>
        <end position="131"/>
    </location>
</feature>
<keyword evidence="11" id="KW-0862">Zinc</keyword>
<dbReference type="EMBL" id="NEDP02076448">
    <property type="protein sequence ID" value="OWF36726.1"/>
    <property type="molecule type" value="Genomic_DNA"/>
</dbReference>
<dbReference type="GO" id="GO:0046872">
    <property type="term" value="F:metal ion binding"/>
    <property type="evidence" value="ECO:0007669"/>
    <property type="project" value="UniProtKB-KW"/>
</dbReference>
<dbReference type="SMART" id="SM00904">
    <property type="entry name" value="Flavokinase"/>
    <property type="match status" value="1"/>
</dbReference>
<keyword evidence="5" id="KW-0285">Flavoprotein</keyword>
<evidence type="ECO:0000256" key="8">
    <source>
        <dbReference type="ARBA" id="ARBA00022723"/>
    </source>
</evidence>
<accession>A0A210PJY5</accession>
<dbReference type="Pfam" id="PF01687">
    <property type="entry name" value="Flavokinase"/>
    <property type="match status" value="1"/>
</dbReference>
<evidence type="ECO:0000256" key="12">
    <source>
        <dbReference type="ARBA" id="ARBA00022840"/>
    </source>
</evidence>
<proteinExistence type="predicted"/>
<dbReference type="InterPro" id="IPR023468">
    <property type="entry name" value="Riboflavin_kinase"/>
</dbReference>
<dbReference type="PANTHER" id="PTHR22749:SF6">
    <property type="entry name" value="RIBOFLAVIN KINASE"/>
    <property type="match status" value="1"/>
</dbReference>
<dbReference type="GO" id="GO:0005524">
    <property type="term" value="F:ATP binding"/>
    <property type="evidence" value="ECO:0007669"/>
    <property type="project" value="UniProtKB-KW"/>
</dbReference>
<sequence length="152" mass="17156">MSCFPYYAKGEVIKGFGRGSKELGIPTANFPEDVVEKLPEAIQGGVYYGWANVDNGPAYEMVMSIGNNPYYNNEKRSMETHIIHTFSEDFYGSTLKTVMLGFIRPMKNFSSLDELVTEIHADILAARENLELPENSSHKHNNFFFGSDQKQS</sequence>
<evidence type="ECO:0000256" key="3">
    <source>
        <dbReference type="ARBA" id="ARBA00012105"/>
    </source>
</evidence>
<keyword evidence="6" id="KW-0288">FMN</keyword>
<dbReference type="EC" id="2.7.1.26" evidence="3"/>
<keyword evidence="19" id="KW-1185">Reference proteome</keyword>
<evidence type="ECO:0000256" key="1">
    <source>
        <dbReference type="ARBA" id="ARBA00001947"/>
    </source>
</evidence>
<dbReference type="InterPro" id="IPR015865">
    <property type="entry name" value="Riboflavin_kinase_bac/euk"/>
</dbReference>
<dbReference type="STRING" id="6573.A0A210PJY5"/>
<evidence type="ECO:0000256" key="7">
    <source>
        <dbReference type="ARBA" id="ARBA00022679"/>
    </source>
</evidence>
<dbReference type="Proteomes" id="UP000242188">
    <property type="component" value="Unassembled WGS sequence"/>
</dbReference>
<organism evidence="18 19">
    <name type="scientific">Mizuhopecten yessoensis</name>
    <name type="common">Japanese scallop</name>
    <name type="synonym">Patinopecten yessoensis</name>
    <dbReference type="NCBI Taxonomy" id="6573"/>
    <lineage>
        <taxon>Eukaryota</taxon>
        <taxon>Metazoa</taxon>
        <taxon>Spiralia</taxon>
        <taxon>Lophotrochozoa</taxon>
        <taxon>Mollusca</taxon>
        <taxon>Bivalvia</taxon>
        <taxon>Autobranchia</taxon>
        <taxon>Pteriomorphia</taxon>
        <taxon>Pectinida</taxon>
        <taxon>Pectinoidea</taxon>
        <taxon>Pectinidae</taxon>
        <taxon>Mizuhopecten</taxon>
    </lineage>
</organism>
<comment type="catalytic activity">
    <reaction evidence="14">
        <text>riboflavin + ATP = FMN + ADP + H(+)</text>
        <dbReference type="Rhea" id="RHEA:14357"/>
        <dbReference type="ChEBI" id="CHEBI:15378"/>
        <dbReference type="ChEBI" id="CHEBI:30616"/>
        <dbReference type="ChEBI" id="CHEBI:57986"/>
        <dbReference type="ChEBI" id="CHEBI:58210"/>
        <dbReference type="ChEBI" id="CHEBI:456216"/>
        <dbReference type="EC" id="2.7.1.26"/>
    </reaction>
    <physiologicalReaction direction="left-to-right" evidence="14">
        <dbReference type="Rhea" id="RHEA:14358"/>
    </physiologicalReaction>
</comment>
<evidence type="ECO:0000256" key="9">
    <source>
        <dbReference type="ARBA" id="ARBA00022741"/>
    </source>
</evidence>
<gene>
    <name evidence="18" type="ORF">KP79_PYT02954</name>
</gene>
<keyword evidence="8" id="KW-0479">Metal-binding</keyword>
<keyword evidence="7" id="KW-0808">Transferase</keyword>
<evidence type="ECO:0000256" key="2">
    <source>
        <dbReference type="ARBA" id="ARBA00005201"/>
    </source>
</evidence>